<keyword evidence="2" id="KW-1185">Reference proteome</keyword>
<accession>A0A256F1V7</accession>
<reference evidence="1 2" key="1">
    <citation type="submission" date="2017-07" db="EMBL/GenBank/DDBJ databases">
        <title>Phylogenetic study on the rhizospheric bacterium Ochrobactrum sp. A44.</title>
        <authorList>
            <person name="Krzyzanowska D.M."/>
            <person name="Ossowicki A."/>
            <person name="Rajewska M."/>
            <person name="Maciag T."/>
            <person name="Kaczynski Z."/>
            <person name="Czerwicka M."/>
            <person name="Jafra S."/>
        </authorList>
    </citation>
    <scope>NUCLEOTIDE SEQUENCE [LARGE SCALE GENOMIC DNA]</scope>
    <source>
        <strain evidence="1 2">OgA9a</strain>
    </source>
</reference>
<dbReference type="PANTHER" id="PTHR35841">
    <property type="entry name" value="PHOSPHONATES-BINDING PERIPLASMIC PROTEIN"/>
    <property type="match status" value="1"/>
</dbReference>
<evidence type="ECO:0000313" key="2">
    <source>
        <dbReference type="Proteomes" id="UP000216478"/>
    </source>
</evidence>
<comment type="caution">
    <text evidence="1">The sequence shown here is derived from an EMBL/GenBank/DDBJ whole genome shotgun (WGS) entry which is preliminary data.</text>
</comment>
<protein>
    <submittedName>
        <fullName evidence="1">ABC transporter, phosphonate, periplasmic substrate-binding family protein</fullName>
    </submittedName>
</protein>
<proteinExistence type="predicted"/>
<dbReference type="PANTHER" id="PTHR35841:SF1">
    <property type="entry name" value="PHOSPHONATES-BINDING PERIPLASMIC PROTEIN"/>
    <property type="match status" value="1"/>
</dbReference>
<dbReference type="EMBL" id="NNRL01000165">
    <property type="protein sequence ID" value="OYR08700.1"/>
    <property type="molecule type" value="Genomic_DNA"/>
</dbReference>
<evidence type="ECO:0000313" key="1">
    <source>
        <dbReference type="EMBL" id="OYR08700.1"/>
    </source>
</evidence>
<dbReference type="AlphaFoldDB" id="A0A256F1V7"/>
<dbReference type="CDD" id="cd13571">
    <property type="entry name" value="PBP2_PnhD_1"/>
    <property type="match status" value="1"/>
</dbReference>
<sequence>MSNRDHTRGRYADKCRISRRMAIGGALSAICFAGSPAGSELLSVPPRPGVIRFGLTPVFLSNDLEVLDELQAYLVRAVGQEVQLVTQRTYQEVTALLVSGNLEAAWICGYPFMKFREELELVATPLWRDKPLYQSYLIVGRHRDIQAFDDCRGDIHAFSDPDSNSGYLVTKTYLAERGVSEEGFFRKSFFTYGHRNVIRAVASGLADSGSVDGYVWEVMEQTEPELLSKTRVLVKSDWHGFPPIAAAARQRESQPVARIRNALLQMHSDELGRTVLERLQLDGFTQVPPESYESIAVNMERVRRLG</sequence>
<dbReference type="Proteomes" id="UP000216478">
    <property type="component" value="Unassembled WGS sequence"/>
</dbReference>
<dbReference type="SUPFAM" id="SSF53850">
    <property type="entry name" value="Periplasmic binding protein-like II"/>
    <property type="match status" value="1"/>
</dbReference>
<organism evidence="1 2">
    <name type="scientific">Brucella grignonensis</name>
    <dbReference type="NCBI Taxonomy" id="94627"/>
    <lineage>
        <taxon>Bacteria</taxon>
        <taxon>Pseudomonadati</taxon>
        <taxon>Pseudomonadota</taxon>
        <taxon>Alphaproteobacteria</taxon>
        <taxon>Hyphomicrobiales</taxon>
        <taxon>Brucellaceae</taxon>
        <taxon>Brucella/Ochrobactrum group</taxon>
        <taxon>Brucella</taxon>
    </lineage>
</organism>
<dbReference type="Pfam" id="PF12974">
    <property type="entry name" value="Phosphonate-bd"/>
    <property type="match status" value="1"/>
</dbReference>
<gene>
    <name evidence="1" type="ORF">CEV33_3153</name>
</gene>
<name>A0A256F1V7_9HYPH</name>
<dbReference type="Gene3D" id="3.40.190.10">
    <property type="entry name" value="Periplasmic binding protein-like II"/>
    <property type="match status" value="2"/>
</dbReference>